<feature type="transmembrane region" description="Helical" evidence="2">
    <location>
        <begin position="411"/>
        <end position="429"/>
    </location>
</feature>
<feature type="region of interest" description="Disordered" evidence="1">
    <location>
        <begin position="1"/>
        <end position="97"/>
    </location>
</feature>
<dbReference type="EMBL" id="LSCV01000002">
    <property type="protein sequence ID" value="KXB42600.1"/>
    <property type="molecule type" value="Genomic_DNA"/>
</dbReference>
<keyword evidence="4" id="KW-1185">Reference proteome</keyword>
<feature type="compositionally biased region" description="Polar residues" evidence="1">
    <location>
        <begin position="136"/>
        <end position="150"/>
    </location>
</feature>
<evidence type="ECO:0000256" key="1">
    <source>
        <dbReference type="SAM" id="MobiDB-lite"/>
    </source>
</evidence>
<name>A0A133YHF1_9FIRM</name>
<feature type="region of interest" description="Disordered" evidence="1">
    <location>
        <begin position="136"/>
        <end position="171"/>
    </location>
</feature>
<feature type="transmembrane region" description="Helical" evidence="2">
    <location>
        <begin position="449"/>
        <end position="474"/>
    </location>
</feature>
<keyword evidence="2" id="KW-1133">Transmembrane helix</keyword>
<dbReference type="STRING" id="1497955.HMPREF1872_00289"/>
<evidence type="ECO:0000313" key="3">
    <source>
        <dbReference type="EMBL" id="KXB42600.1"/>
    </source>
</evidence>
<comment type="caution">
    <text evidence="3">The sequence shown here is derived from an EMBL/GenBank/DDBJ whole genome shotgun (WGS) entry which is preliminary data.</text>
</comment>
<dbReference type="AlphaFoldDB" id="A0A133YHF1"/>
<keyword evidence="2" id="KW-0472">Membrane</keyword>
<accession>A0A133YHF1</accession>
<sequence>MESYDNEQAGAAMQDGMRRTVIPGLKRESHYTAEQSATSPDKADQAAETRRFTPSPLQQQNLRSVRLPQTEAKAMPAKYIGEQPRRISPEPVTSKELFSRVKDQDTMRRLAAKVGNDLDEELASNQQWRENLADLTQKQPLNPQVPTAMNQPERVETEPVQQTAAPEPERVDPAAQALAKAREDAFRMWEAQTTANSRENEQVQPENNVDALNYRAIHYAPDNNSADNAVDDYEPTSYQAPTYVTTDADNSATPVYVPDDYAPKAETEEANDRFQAYDNLVANPDQAAYAYQAGQYGDYANNMYRPQAMPDMAAKVADMPVETEQPVRQYRQVPNEANYALTEQRVDANMQNNEAQPQEQPDRYDAALANDTGLVGSLLTSGQDLVNLLQTLFTNFPEEACKKIAKAKSMAFVPVALLYFVLQLIYGSARADRGGLLTGYLTGTDGLSVWAALLVTILTAVCHIGLYTLIFMLANYLSYHKQPFMSTLNCVAALLLLQACFIPFYLIFNIFAAAIVSLLRVICFTWSVLLVDKFVRQQGSQKFSKQADLVALIIASLAALMPTFIRLLF</sequence>
<feature type="transmembrane region" description="Helical" evidence="2">
    <location>
        <begin position="514"/>
        <end position="535"/>
    </location>
</feature>
<gene>
    <name evidence="3" type="ORF">HMPREF1872_00289</name>
</gene>
<dbReference type="Proteomes" id="UP000070080">
    <property type="component" value="Unassembled WGS sequence"/>
</dbReference>
<feature type="transmembrane region" description="Helical" evidence="2">
    <location>
        <begin position="486"/>
        <end position="508"/>
    </location>
</feature>
<organism evidence="3 4">
    <name type="scientific">Amygdalobacter nucleatus</name>
    <dbReference type="NCBI Taxonomy" id="3029274"/>
    <lineage>
        <taxon>Bacteria</taxon>
        <taxon>Bacillati</taxon>
        <taxon>Bacillota</taxon>
        <taxon>Clostridia</taxon>
        <taxon>Eubacteriales</taxon>
        <taxon>Oscillospiraceae</taxon>
        <taxon>Amygdalobacter</taxon>
    </lineage>
</organism>
<feature type="transmembrane region" description="Helical" evidence="2">
    <location>
        <begin position="547"/>
        <end position="568"/>
    </location>
</feature>
<feature type="compositionally biased region" description="Basic and acidic residues" evidence="1">
    <location>
        <begin position="41"/>
        <end position="51"/>
    </location>
</feature>
<proteinExistence type="predicted"/>
<protein>
    <recommendedName>
        <fullName evidence="5">Yip1 domain-containing protein</fullName>
    </recommendedName>
</protein>
<reference evidence="4" key="1">
    <citation type="submission" date="2016-01" db="EMBL/GenBank/DDBJ databases">
        <authorList>
            <person name="Mitreva M."/>
            <person name="Pepin K.H."/>
            <person name="Mihindukulasuriya K.A."/>
            <person name="Fulton R."/>
            <person name="Fronick C."/>
            <person name="O'Laughlin M."/>
            <person name="Miner T."/>
            <person name="Herter B."/>
            <person name="Rosa B.A."/>
            <person name="Cordes M."/>
            <person name="Tomlinson C."/>
            <person name="Wollam A."/>
            <person name="Palsikar V.B."/>
            <person name="Mardis E.R."/>
            <person name="Wilson R.K."/>
        </authorList>
    </citation>
    <scope>NUCLEOTIDE SEQUENCE [LARGE SCALE GENOMIC DNA]</scope>
    <source>
        <strain evidence="4">KA00274</strain>
    </source>
</reference>
<keyword evidence="2" id="KW-0812">Transmembrane</keyword>
<evidence type="ECO:0000256" key="2">
    <source>
        <dbReference type="SAM" id="Phobius"/>
    </source>
</evidence>
<dbReference type="RefSeq" id="WP_066712798.1">
    <property type="nucleotide sequence ID" value="NZ_JARFNM010000001.1"/>
</dbReference>
<evidence type="ECO:0008006" key="5">
    <source>
        <dbReference type="Google" id="ProtNLM"/>
    </source>
</evidence>
<evidence type="ECO:0000313" key="4">
    <source>
        <dbReference type="Proteomes" id="UP000070080"/>
    </source>
</evidence>